<dbReference type="EMBL" id="AEQN01000016">
    <property type="protein sequence ID" value="EFV01614.1"/>
    <property type="molecule type" value="Genomic_DNA"/>
</dbReference>
<name>E6MG74_9FIRM</name>
<dbReference type="UniPathway" id="UPA00253">
    <property type="reaction ID" value="UER00326"/>
</dbReference>
<dbReference type="InterPro" id="IPR036188">
    <property type="entry name" value="FAD/NAD-bd_sf"/>
</dbReference>
<dbReference type="InterPro" id="IPR027477">
    <property type="entry name" value="Succ_DH/fumarate_Rdtase_cat_sf"/>
</dbReference>
<evidence type="ECO:0000313" key="14">
    <source>
        <dbReference type="Proteomes" id="UP000004754"/>
    </source>
</evidence>
<evidence type="ECO:0000313" key="13">
    <source>
        <dbReference type="EMBL" id="EFV01614.1"/>
    </source>
</evidence>
<comment type="caution">
    <text evidence="13">The sequence shown here is derived from an EMBL/GenBank/DDBJ whole genome shotgun (WGS) entry which is preliminary data.</text>
</comment>
<evidence type="ECO:0000256" key="7">
    <source>
        <dbReference type="ARBA" id="ARBA00022642"/>
    </source>
</evidence>
<dbReference type="HOGENOM" id="CLU_014312_3_1_9"/>
<evidence type="ECO:0000256" key="4">
    <source>
        <dbReference type="ARBA" id="ARBA00012173"/>
    </source>
</evidence>
<evidence type="ECO:0000256" key="9">
    <source>
        <dbReference type="ARBA" id="ARBA00023002"/>
    </source>
</evidence>
<reference evidence="13 14" key="1">
    <citation type="submission" date="2010-12" db="EMBL/GenBank/DDBJ databases">
        <authorList>
            <person name="Muzny D."/>
            <person name="Qin X."/>
            <person name="Deng J."/>
            <person name="Jiang H."/>
            <person name="Liu Y."/>
            <person name="Qu J."/>
            <person name="Song X.-Z."/>
            <person name="Zhang L."/>
            <person name="Thornton R."/>
            <person name="Coyle M."/>
            <person name="Francisco L."/>
            <person name="Jackson L."/>
            <person name="Javaid M."/>
            <person name="Korchina V."/>
            <person name="Kovar C."/>
            <person name="Mata R."/>
            <person name="Mathew T."/>
            <person name="Ngo R."/>
            <person name="Nguyen L."/>
            <person name="Nguyen N."/>
            <person name="Okwuonu G."/>
            <person name="Ongeri F."/>
            <person name="Pham C."/>
            <person name="Simmons D."/>
            <person name="Wilczek-Boney K."/>
            <person name="Hale W."/>
            <person name="Jakkamsetti A."/>
            <person name="Pham P."/>
            <person name="Ruth R."/>
            <person name="San Lucas F."/>
            <person name="Warren J."/>
            <person name="Zhang J."/>
            <person name="Zhao Z."/>
            <person name="Zhou C."/>
            <person name="Zhu D."/>
            <person name="Lee S."/>
            <person name="Bess C."/>
            <person name="Blankenburg K."/>
            <person name="Forbes L."/>
            <person name="Fu Q."/>
            <person name="Gubbala S."/>
            <person name="Hirani K."/>
            <person name="Jayaseelan J.C."/>
            <person name="Lara F."/>
            <person name="Munidasa M."/>
            <person name="Palculict T."/>
            <person name="Patil S."/>
            <person name="Pu L.-L."/>
            <person name="Saada N."/>
            <person name="Tang L."/>
            <person name="Weissenberger G."/>
            <person name="Zhu Y."/>
            <person name="Hemphill L."/>
            <person name="Shang Y."/>
            <person name="Youmans B."/>
            <person name="Ayvaz T."/>
            <person name="Ross M."/>
            <person name="Santibanez J."/>
            <person name="Aqrawi P."/>
            <person name="Gross S."/>
            <person name="Joshi V."/>
            <person name="Fowler G."/>
            <person name="Nazareth L."/>
            <person name="Reid J."/>
            <person name="Worley K."/>
            <person name="Petrosino J."/>
            <person name="Highlander S."/>
            <person name="Gibbs R."/>
        </authorList>
    </citation>
    <scope>NUCLEOTIDE SEQUENCE [LARGE SCALE GENOMIC DNA]</scope>
    <source>
        <strain evidence="13 14">ATCC 23263</strain>
    </source>
</reference>
<dbReference type="STRING" id="887929.HMP0721_1007"/>
<dbReference type="InterPro" id="IPR005288">
    <property type="entry name" value="NadB"/>
</dbReference>
<keyword evidence="14" id="KW-1185">Reference proteome</keyword>
<comment type="similarity">
    <text evidence="3">Belongs to the FAD-dependent oxidoreductase 2 family. NadB subfamily.</text>
</comment>
<organism evidence="13 14">
    <name type="scientific">Pseudoramibacter alactolyticus ATCC 23263</name>
    <dbReference type="NCBI Taxonomy" id="887929"/>
    <lineage>
        <taxon>Bacteria</taxon>
        <taxon>Bacillati</taxon>
        <taxon>Bacillota</taxon>
        <taxon>Clostridia</taxon>
        <taxon>Eubacteriales</taxon>
        <taxon>Eubacteriaceae</taxon>
        <taxon>Pseudoramibacter</taxon>
    </lineage>
</organism>
<dbReference type="AlphaFoldDB" id="E6MG74"/>
<dbReference type="GO" id="GO:0033765">
    <property type="term" value="F:steroid dehydrogenase activity, acting on the CH-CH group of donors"/>
    <property type="evidence" value="ECO:0007669"/>
    <property type="project" value="UniProtKB-ARBA"/>
</dbReference>
<dbReference type="PANTHER" id="PTHR42716">
    <property type="entry name" value="L-ASPARTATE OXIDASE"/>
    <property type="match status" value="1"/>
</dbReference>
<evidence type="ECO:0000256" key="3">
    <source>
        <dbReference type="ARBA" id="ARBA00008562"/>
    </source>
</evidence>
<feature type="domain" description="FAD-dependent oxidoreductase 2 FAD-binding" evidence="12">
    <location>
        <begin position="16"/>
        <end position="381"/>
    </location>
</feature>
<dbReference type="SUPFAM" id="SSF51905">
    <property type="entry name" value="FAD/NAD(P)-binding domain"/>
    <property type="match status" value="1"/>
</dbReference>
<proteinExistence type="inferred from homology"/>
<dbReference type="Proteomes" id="UP000004754">
    <property type="component" value="Unassembled WGS sequence"/>
</dbReference>
<sequence length="443" mass="48665">MHTPSSSGGHPLNQTDVLIVGSGCSGLYTALNLPRHLKITLITKAGLTENDSYLAQGGICMLRDDSDFDAYFADTLRAGHGENDRSSVTIMIRDSKSIIEDLVGYGVTFARNADGSFCFTREGAHSQNRILFHEDITGREITSHLLTAVQALPNVTLMPHTTLLDIVEDDGTCAGGILLGANGKLSAVAARHTVLACGGIGGLYPHSTNFHHLTGDALAIALHHHVALKNIDYVQIHPTTLYTPNPEERSFLISESVRGEGALLYDKNGRRFVDELLPRDKLTQAIHAQMRKDQTPFVWEDLRPIPARERHAHFPNIIAHCAEHGYDVDRECIPVVPAQHYFMGGVAVNYESATSMPQLYAVGETACNGVHGRNRLASNSLLESLVFARRAARDISVRTEAAPSLHPFNAIDWDHYADSRRLEENNHEQVKLAINRVHARCIA</sequence>
<dbReference type="PANTHER" id="PTHR42716:SF2">
    <property type="entry name" value="L-ASPARTATE OXIDASE, CHLOROPLASTIC"/>
    <property type="match status" value="1"/>
</dbReference>
<gene>
    <name evidence="13" type="ORF">HMP0721_1007</name>
</gene>
<dbReference type="NCBIfam" id="NF004820">
    <property type="entry name" value="PRK06175.1"/>
    <property type="match status" value="1"/>
</dbReference>
<keyword evidence="6" id="KW-0285">Flavoprotein</keyword>
<evidence type="ECO:0000256" key="1">
    <source>
        <dbReference type="ARBA" id="ARBA00001974"/>
    </source>
</evidence>
<comment type="catalytic activity">
    <reaction evidence="11">
        <text>L-aspartate + O2 = iminosuccinate + H2O2</text>
        <dbReference type="Rhea" id="RHEA:25876"/>
        <dbReference type="ChEBI" id="CHEBI:15379"/>
        <dbReference type="ChEBI" id="CHEBI:16240"/>
        <dbReference type="ChEBI" id="CHEBI:29991"/>
        <dbReference type="ChEBI" id="CHEBI:77875"/>
        <dbReference type="EC" id="1.4.3.16"/>
    </reaction>
    <physiologicalReaction direction="left-to-right" evidence="11">
        <dbReference type="Rhea" id="RHEA:25877"/>
    </physiologicalReaction>
</comment>
<evidence type="ECO:0000256" key="11">
    <source>
        <dbReference type="ARBA" id="ARBA00048305"/>
    </source>
</evidence>
<evidence type="ECO:0000256" key="5">
    <source>
        <dbReference type="ARBA" id="ARBA00021901"/>
    </source>
</evidence>
<evidence type="ECO:0000256" key="2">
    <source>
        <dbReference type="ARBA" id="ARBA00004950"/>
    </source>
</evidence>
<comment type="pathway">
    <text evidence="2">Cofactor biosynthesis; NAD(+) biosynthesis; iminoaspartate from L-aspartate (oxidase route): step 1/1.</text>
</comment>
<keyword evidence="7" id="KW-0662">Pyridine nucleotide biosynthesis</keyword>
<dbReference type="RefSeq" id="WP_006598431.1">
    <property type="nucleotide sequence ID" value="NZ_GL622359.1"/>
</dbReference>
<evidence type="ECO:0000256" key="10">
    <source>
        <dbReference type="ARBA" id="ARBA00030386"/>
    </source>
</evidence>
<keyword evidence="8" id="KW-0274">FAD</keyword>
<keyword evidence="9" id="KW-0560">Oxidoreductase</keyword>
<protein>
    <recommendedName>
        <fullName evidence="5">L-aspartate oxidase</fullName>
        <ecNumber evidence="4">1.4.3.16</ecNumber>
    </recommendedName>
    <alternativeName>
        <fullName evidence="10">Quinolinate synthase B</fullName>
    </alternativeName>
</protein>
<dbReference type="Gene3D" id="3.90.700.10">
    <property type="entry name" value="Succinate dehydrogenase/fumarate reductase flavoprotein, catalytic domain"/>
    <property type="match status" value="1"/>
</dbReference>
<dbReference type="eggNOG" id="COG0029">
    <property type="taxonomic scope" value="Bacteria"/>
</dbReference>
<comment type="cofactor">
    <cofactor evidence="1">
        <name>FAD</name>
        <dbReference type="ChEBI" id="CHEBI:57692"/>
    </cofactor>
</comment>
<dbReference type="GO" id="GO:0008734">
    <property type="term" value="F:L-aspartate oxidase activity"/>
    <property type="evidence" value="ECO:0007669"/>
    <property type="project" value="UniProtKB-EC"/>
</dbReference>
<dbReference type="InterPro" id="IPR003953">
    <property type="entry name" value="FAD-dep_OxRdtase_2_FAD-bd"/>
</dbReference>
<accession>E6MG74</accession>
<dbReference type="GO" id="GO:0034628">
    <property type="term" value="P:'de novo' NAD+ biosynthetic process from L-aspartate"/>
    <property type="evidence" value="ECO:0007669"/>
    <property type="project" value="TreeGrafter"/>
</dbReference>
<dbReference type="SUPFAM" id="SSF56425">
    <property type="entry name" value="Succinate dehydrogenase/fumarate reductase flavoprotein, catalytic domain"/>
    <property type="match status" value="1"/>
</dbReference>
<dbReference type="EC" id="1.4.3.16" evidence="4"/>
<dbReference type="PRINTS" id="PR00368">
    <property type="entry name" value="FADPNR"/>
</dbReference>
<dbReference type="OrthoDB" id="9806724at2"/>
<evidence type="ECO:0000259" key="12">
    <source>
        <dbReference type="Pfam" id="PF00890"/>
    </source>
</evidence>
<dbReference type="Gene3D" id="3.50.50.60">
    <property type="entry name" value="FAD/NAD(P)-binding domain"/>
    <property type="match status" value="1"/>
</dbReference>
<dbReference type="Pfam" id="PF00890">
    <property type="entry name" value="FAD_binding_2"/>
    <property type="match status" value="1"/>
</dbReference>
<evidence type="ECO:0000256" key="8">
    <source>
        <dbReference type="ARBA" id="ARBA00022827"/>
    </source>
</evidence>
<evidence type="ECO:0000256" key="6">
    <source>
        <dbReference type="ARBA" id="ARBA00022630"/>
    </source>
</evidence>